<evidence type="ECO:0000256" key="8">
    <source>
        <dbReference type="ARBA" id="ARBA00023224"/>
    </source>
</evidence>
<keyword evidence="5" id="KW-0297">G-protein coupled receptor</keyword>
<accession>A0AAD7W2V8</accession>
<keyword evidence="6 10" id="KW-0472">Membrane</keyword>
<dbReference type="GO" id="GO:0005886">
    <property type="term" value="C:plasma membrane"/>
    <property type="evidence" value="ECO:0007669"/>
    <property type="project" value="UniProtKB-SubCell"/>
</dbReference>
<dbReference type="SUPFAM" id="SSF81321">
    <property type="entry name" value="Family A G protein-coupled receptor-like"/>
    <property type="match status" value="1"/>
</dbReference>
<keyword evidence="13" id="KW-1185">Reference proteome</keyword>
<feature type="transmembrane region" description="Helical" evidence="10">
    <location>
        <begin position="172"/>
        <end position="194"/>
    </location>
</feature>
<feature type="domain" description="G-protein coupled receptors family 1 profile" evidence="11">
    <location>
        <begin position="68"/>
        <end position="340"/>
    </location>
</feature>
<evidence type="ECO:0000256" key="3">
    <source>
        <dbReference type="ARBA" id="ARBA00022692"/>
    </source>
</evidence>
<reference evidence="12" key="1">
    <citation type="journal article" date="2023" name="Science">
        <title>Genome structures resolve the early diversification of teleost fishes.</title>
        <authorList>
            <person name="Parey E."/>
            <person name="Louis A."/>
            <person name="Montfort J."/>
            <person name="Bouchez O."/>
            <person name="Roques C."/>
            <person name="Iampietro C."/>
            <person name="Lluch J."/>
            <person name="Castinel A."/>
            <person name="Donnadieu C."/>
            <person name="Desvignes T."/>
            <person name="Floi Bucao C."/>
            <person name="Jouanno E."/>
            <person name="Wen M."/>
            <person name="Mejri S."/>
            <person name="Dirks R."/>
            <person name="Jansen H."/>
            <person name="Henkel C."/>
            <person name="Chen W.J."/>
            <person name="Zahm M."/>
            <person name="Cabau C."/>
            <person name="Klopp C."/>
            <person name="Thompson A.W."/>
            <person name="Robinson-Rechavi M."/>
            <person name="Braasch I."/>
            <person name="Lecointre G."/>
            <person name="Bobe J."/>
            <person name="Postlethwait J.H."/>
            <person name="Berthelot C."/>
            <person name="Roest Crollius H."/>
            <person name="Guiguen Y."/>
        </authorList>
    </citation>
    <scope>NUCLEOTIDE SEQUENCE</scope>
    <source>
        <strain evidence="12">NC1722</strain>
    </source>
</reference>
<feature type="compositionally biased region" description="Polar residues" evidence="9">
    <location>
        <begin position="450"/>
        <end position="460"/>
    </location>
</feature>
<organism evidence="12 13">
    <name type="scientific">Aldrovandia affinis</name>
    <dbReference type="NCBI Taxonomy" id="143900"/>
    <lineage>
        <taxon>Eukaryota</taxon>
        <taxon>Metazoa</taxon>
        <taxon>Chordata</taxon>
        <taxon>Craniata</taxon>
        <taxon>Vertebrata</taxon>
        <taxon>Euteleostomi</taxon>
        <taxon>Actinopterygii</taxon>
        <taxon>Neopterygii</taxon>
        <taxon>Teleostei</taxon>
        <taxon>Notacanthiformes</taxon>
        <taxon>Halosauridae</taxon>
        <taxon>Aldrovandia</taxon>
    </lineage>
</organism>
<dbReference type="GO" id="GO:0004930">
    <property type="term" value="F:G protein-coupled receptor activity"/>
    <property type="evidence" value="ECO:0007669"/>
    <property type="project" value="UniProtKB-KW"/>
</dbReference>
<dbReference type="EMBL" id="JAINUG010000330">
    <property type="protein sequence ID" value="KAJ8378154.1"/>
    <property type="molecule type" value="Genomic_DNA"/>
</dbReference>
<feature type="transmembrane region" description="Helical" evidence="10">
    <location>
        <begin position="132"/>
        <end position="151"/>
    </location>
</feature>
<dbReference type="Gene3D" id="1.20.1070.10">
    <property type="entry name" value="Rhodopsin 7-helix transmembrane proteins"/>
    <property type="match status" value="1"/>
</dbReference>
<evidence type="ECO:0000256" key="9">
    <source>
        <dbReference type="SAM" id="MobiDB-lite"/>
    </source>
</evidence>
<gene>
    <name evidence="12" type="ORF">AAFF_G00247920</name>
</gene>
<evidence type="ECO:0000256" key="6">
    <source>
        <dbReference type="ARBA" id="ARBA00023136"/>
    </source>
</evidence>
<sequence>MDSSVNSKKRFVVEIAQDGNSSSKRSYGWDTTEPGAVHWETVRHSREQTYRNFTVAAQVFIFFGSLVGNGLVLWSTCRPSSLRTVTARLVRNLACAGVCACLVCVPCDIALSAGSQGCWHLLPLRLCHVLKFLHKLFCSVTILTFAAIAMDRYYSILYPLERKISDTRSRDLLVYIWAHGVVASAPVFAVSGVADVYAVSTCADSQAPPSSSPSPSSPSPGRLAYAVAYALTTVALPLAAVVLFLALIRRALGASREKASVVAALRTPRVARPVPYVSRREAELHATLLGMVATFAACGCVPYAALLAHRCVTLANAPVALLLTAAWLPKVSLLANPLLFLALSRAARGCLVGVATRLHRRCCRYYYYGGGGAGATRSAAQVAPVSGPEGVGGAMGGPVGCGPFELPPQWLSDTKSSKRRLLPPLGTTPEQLIQSQQPRAQPEGRMGRNNRVSTFSPAEP</sequence>
<dbReference type="InterPro" id="IPR000276">
    <property type="entry name" value="GPCR_Rhodpsn"/>
</dbReference>
<dbReference type="PANTHER" id="PTHR22752:SF1">
    <property type="entry name" value="G-PROTEIN COUPLED RECEPTOR 176"/>
    <property type="match status" value="1"/>
</dbReference>
<keyword evidence="3 10" id="KW-0812">Transmembrane</keyword>
<dbReference type="AlphaFoldDB" id="A0AAD7W2V8"/>
<keyword evidence="8" id="KW-0807">Transducer</keyword>
<evidence type="ECO:0000256" key="7">
    <source>
        <dbReference type="ARBA" id="ARBA00023170"/>
    </source>
</evidence>
<name>A0AAD7W2V8_9TELE</name>
<protein>
    <recommendedName>
        <fullName evidence="11">G-protein coupled receptors family 1 profile domain-containing protein</fullName>
    </recommendedName>
</protein>
<comment type="caution">
    <text evidence="12">The sequence shown here is derived from an EMBL/GenBank/DDBJ whole genome shotgun (WGS) entry which is preliminary data.</text>
</comment>
<feature type="transmembrane region" description="Helical" evidence="10">
    <location>
        <begin position="288"/>
        <end position="308"/>
    </location>
</feature>
<keyword evidence="7" id="KW-0675">Receptor</keyword>
<keyword evidence="4 10" id="KW-1133">Transmembrane helix</keyword>
<comment type="subcellular location">
    <subcellularLocation>
        <location evidence="1">Cell membrane</location>
        <topology evidence="1">Multi-pass membrane protein</topology>
    </subcellularLocation>
</comment>
<evidence type="ECO:0000313" key="13">
    <source>
        <dbReference type="Proteomes" id="UP001221898"/>
    </source>
</evidence>
<dbReference type="InterPro" id="IPR017452">
    <property type="entry name" value="GPCR_Rhodpsn_7TM"/>
</dbReference>
<evidence type="ECO:0000256" key="4">
    <source>
        <dbReference type="ARBA" id="ARBA00022989"/>
    </source>
</evidence>
<evidence type="ECO:0000313" key="12">
    <source>
        <dbReference type="EMBL" id="KAJ8378154.1"/>
    </source>
</evidence>
<evidence type="ECO:0000256" key="10">
    <source>
        <dbReference type="SAM" id="Phobius"/>
    </source>
</evidence>
<feature type="transmembrane region" description="Helical" evidence="10">
    <location>
        <begin position="320"/>
        <end position="343"/>
    </location>
</feature>
<dbReference type="PROSITE" id="PS50262">
    <property type="entry name" value="G_PROTEIN_RECEP_F1_2"/>
    <property type="match status" value="1"/>
</dbReference>
<evidence type="ECO:0000256" key="1">
    <source>
        <dbReference type="ARBA" id="ARBA00004651"/>
    </source>
</evidence>
<evidence type="ECO:0000259" key="11">
    <source>
        <dbReference type="PROSITE" id="PS50262"/>
    </source>
</evidence>
<dbReference type="PANTHER" id="PTHR22752">
    <property type="entry name" value="G PROTEIN-COUPLED RECEPTOR"/>
    <property type="match status" value="1"/>
</dbReference>
<feature type="compositionally biased region" description="Polar residues" evidence="9">
    <location>
        <begin position="428"/>
        <end position="439"/>
    </location>
</feature>
<keyword evidence="2" id="KW-1003">Cell membrane</keyword>
<evidence type="ECO:0000256" key="5">
    <source>
        <dbReference type="ARBA" id="ARBA00023040"/>
    </source>
</evidence>
<dbReference type="Proteomes" id="UP001221898">
    <property type="component" value="Unassembled WGS sequence"/>
</dbReference>
<feature type="region of interest" description="Disordered" evidence="9">
    <location>
        <begin position="408"/>
        <end position="460"/>
    </location>
</feature>
<feature type="transmembrane region" description="Helical" evidence="10">
    <location>
        <begin position="223"/>
        <end position="248"/>
    </location>
</feature>
<proteinExistence type="predicted"/>
<dbReference type="PRINTS" id="PR00237">
    <property type="entry name" value="GPCRRHODOPSN"/>
</dbReference>
<feature type="transmembrane region" description="Helical" evidence="10">
    <location>
        <begin position="55"/>
        <end position="77"/>
    </location>
</feature>
<dbReference type="Pfam" id="PF00001">
    <property type="entry name" value="7tm_1"/>
    <property type="match status" value="1"/>
</dbReference>
<evidence type="ECO:0000256" key="2">
    <source>
        <dbReference type="ARBA" id="ARBA00022475"/>
    </source>
</evidence>
<feature type="transmembrane region" description="Helical" evidence="10">
    <location>
        <begin position="89"/>
        <end position="112"/>
    </location>
</feature>